<gene>
    <name evidence="8" type="ORF">DC041_0001546</name>
</gene>
<comment type="caution">
    <text evidence="7">Lacks conserved residue(s) required for the propagation of feature annotation.</text>
</comment>
<name>A0A430QI58_SCHBO</name>
<dbReference type="GO" id="GO:0005739">
    <property type="term" value="C:mitochondrion"/>
    <property type="evidence" value="ECO:0007669"/>
    <property type="project" value="TreeGrafter"/>
</dbReference>
<dbReference type="PANTHER" id="PTHR11266">
    <property type="entry name" value="PEROXISOMAL MEMBRANE PROTEIN 2, PXMP2 MPV17"/>
    <property type="match status" value="1"/>
</dbReference>
<accession>A0A430QI58</accession>
<keyword evidence="9" id="KW-1185">Reference proteome</keyword>
<evidence type="ECO:0000256" key="5">
    <source>
        <dbReference type="ARBA" id="ARBA00023136"/>
    </source>
</evidence>
<evidence type="ECO:0000256" key="4">
    <source>
        <dbReference type="ARBA" id="ARBA00022989"/>
    </source>
</evidence>
<comment type="subcellular location">
    <subcellularLocation>
        <location evidence="1">Membrane</location>
        <topology evidence="1">Multi-pass membrane protein</topology>
    </subcellularLocation>
</comment>
<dbReference type="STRING" id="6184.A0A430QI58"/>
<keyword evidence="5 7" id="KW-0472">Membrane</keyword>
<protein>
    <recommendedName>
        <fullName evidence="6">Mitochondrial inner membrane protein Mpv17</fullName>
    </recommendedName>
</protein>
<evidence type="ECO:0000256" key="1">
    <source>
        <dbReference type="ARBA" id="ARBA00004141"/>
    </source>
</evidence>
<evidence type="ECO:0000256" key="2">
    <source>
        <dbReference type="ARBA" id="ARBA00006824"/>
    </source>
</evidence>
<dbReference type="GO" id="GO:0016020">
    <property type="term" value="C:membrane"/>
    <property type="evidence" value="ECO:0007669"/>
    <property type="project" value="UniProtKB-SubCell"/>
</dbReference>
<dbReference type="PANTHER" id="PTHR11266:SF17">
    <property type="entry name" value="PROTEIN MPV17"/>
    <property type="match status" value="1"/>
</dbReference>
<organism evidence="8 9">
    <name type="scientific">Schistosoma bovis</name>
    <name type="common">Blood fluke</name>
    <dbReference type="NCBI Taxonomy" id="6184"/>
    <lineage>
        <taxon>Eukaryota</taxon>
        <taxon>Metazoa</taxon>
        <taxon>Spiralia</taxon>
        <taxon>Lophotrochozoa</taxon>
        <taxon>Platyhelminthes</taxon>
        <taxon>Trematoda</taxon>
        <taxon>Digenea</taxon>
        <taxon>Strigeidida</taxon>
        <taxon>Schistosomatoidea</taxon>
        <taxon>Schistosomatidae</taxon>
        <taxon>Schistosoma</taxon>
    </lineage>
</organism>
<dbReference type="Pfam" id="PF04117">
    <property type="entry name" value="Mpv17_PMP22"/>
    <property type="match status" value="1"/>
</dbReference>
<sequence>MSPEAPRCEKNCKIARSPLIYKGHVYHPYIKNIIIGGGLMALGEICAQSLKMYFFVAPNYNSGSNTDLCSVCDQESSKKSWIYLITDTKNYNFNTISKFAIVRQSAIGSFQGFYQFIYYSWLDKVFSGVSLTIVAKKVLLDEVLIGPISLAIFFLYNGYCDTCTMAGAFQRCRQSFLSGYLSDLVYWPILQTINFALVPPGYRVLYVIFFTSLWNTYLCFFNARMVSIAKCVLIHFLVSHMRSYMYHKTSLFQAFCYQSDLSRR</sequence>
<reference evidence="8 9" key="1">
    <citation type="journal article" date="2019" name="PLoS Pathog.">
        <title>Genome sequence of the bovine parasite Schistosoma bovis Tanzania.</title>
        <authorList>
            <person name="Oey H."/>
            <person name="Zakrzewski M."/>
            <person name="Gobert G."/>
            <person name="Gravermann K."/>
            <person name="Stoye J."/>
            <person name="Jones M."/>
            <person name="Mcmanus D."/>
            <person name="Krause L."/>
        </authorList>
    </citation>
    <scope>NUCLEOTIDE SEQUENCE [LARGE SCALE GENOMIC DNA]</scope>
    <source>
        <strain evidence="8 9">TAN1997</strain>
    </source>
</reference>
<keyword evidence="3 7" id="KW-0812">Transmembrane</keyword>
<dbReference type="InterPro" id="IPR007248">
    <property type="entry name" value="Mpv17_PMP22"/>
</dbReference>
<evidence type="ECO:0000256" key="6">
    <source>
        <dbReference type="ARBA" id="ARBA00049743"/>
    </source>
</evidence>
<keyword evidence="4 7" id="KW-1133">Transmembrane helix</keyword>
<proteinExistence type="inferred from homology"/>
<feature type="transmembrane region" description="Helical" evidence="7">
    <location>
        <begin position="184"/>
        <end position="202"/>
    </location>
</feature>
<dbReference type="Proteomes" id="UP000290809">
    <property type="component" value="Unassembled WGS sequence"/>
</dbReference>
<evidence type="ECO:0000256" key="7">
    <source>
        <dbReference type="RuleBase" id="RU363053"/>
    </source>
</evidence>
<evidence type="ECO:0000313" key="8">
    <source>
        <dbReference type="EMBL" id="RTG87346.1"/>
    </source>
</evidence>
<evidence type="ECO:0000313" key="9">
    <source>
        <dbReference type="Proteomes" id="UP000290809"/>
    </source>
</evidence>
<comment type="similarity">
    <text evidence="2 7">Belongs to the peroxisomal membrane protein PXMP2/4 family.</text>
</comment>
<dbReference type="AlphaFoldDB" id="A0A430QI58"/>
<dbReference type="EMBL" id="QMKO01001689">
    <property type="protein sequence ID" value="RTG87346.1"/>
    <property type="molecule type" value="Genomic_DNA"/>
</dbReference>
<evidence type="ECO:0000256" key="3">
    <source>
        <dbReference type="ARBA" id="ARBA00022692"/>
    </source>
</evidence>
<comment type="caution">
    <text evidence="8">The sequence shown here is derived from an EMBL/GenBank/DDBJ whole genome shotgun (WGS) entry which is preliminary data.</text>
</comment>